<dbReference type="EMBL" id="AGWX01000004">
    <property type="protein sequence ID" value="EKS37395.1"/>
    <property type="molecule type" value="Genomic_DNA"/>
</dbReference>
<reference evidence="1 2" key="1">
    <citation type="submission" date="2012-04" db="EMBL/GenBank/DDBJ databases">
        <title>The Genome Sequence of Afipia broomeae ATCC 49717.</title>
        <authorList>
            <consortium name="The Broad Institute Genome Sequencing Platform"/>
            <person name="Earl A."/>
            <person name="Ward D."/>
            <person name="Feldgarden M."/>
            <person name="Gevers D."/>
            <person name="Huys G."/>
            <person name="Walker B."/>
            <person name="Young S.K."/>
            <person name="Zeng Q."/>
            <person name="Gargeya S."/>
            <person name="Fitzgerald M."/>
            <person name="Haas B."/>
            <person name="Abouelleil A."/>
            <person name="Alvarado L."/>
            <person name="Arachchi H.M."/>
            <person name="Berlin A."/>
            <person name="Chapman S.B."/>
            <person name="Goldberg J."/>
            <person name="Griggs A."/>
            <person name="Gujja S."/>
            <person name="Hansen M."/>
            <person name="Howarth C."/>
            <person name="Imamovic A."/>
            <person name="Larimer J."/>
            <person name="McCowen C."/>
            <person name="Montmayeur A."/>
            <person name="Murphy C."/>
            <person name="Neiman D."/>
            <person name="Pearson M."/>
            <person name="Priest M."/>
            <person name="Roberts A."/>
            <person name="Saif S."/>
            <person name="Shea T."/>
            <person name="Sisk P."/>
            <person name="Sykes S."/>
            <person name="Wortman J."/>
            <person name="Nusbaum C."/>
            <person name="Birren B."/>
        </authorList>
    </citation>
    <scope>NUCLEOTIDE SEQUENCE [LARGE SCALE GENOMIC DNA]</scope>
    <source>
        <strain evidence="1 2">ATCC 49717</strain>
    </source>
</reference>
<gene>
    <name evidence="1" type="ORF">HMPREF9695_03813</name>
</gene>
<sequence length="41" mass="4678">MNECAHEFVLRNSRLIHSLLGMCGEVMHAPVVKDILLQDAW</sequence>
<accession>K8PCR7</accession>
<proteinExistence type="predicted"/>
<dbReference type="AlphaFoldDB" id="K8PCR7"/>
<organism evidence="1 2">
    <name type="scientific">Afipia broomeae ATCC 49717</name>
    <dbReference type="NCBI Taxonomy" id="883078"/>
    <lineage>
        <taxon>Bacteria</taxon>
        <taxon>Pseudomonadati</taxon>
        <taxon>Pseudomonadota</taxon>
        <taxon>Alphaproteobacteria</taxon>
        <taxon>Hyphomicrobiales</taxon>
        <taxon>Nitrobacteraceae</taxon>
        <taxon>Afipia</taxon>
    </lineage>
</organism>
<evidence type="ECO:0000313" key="2">
    <source>
        <dbReference type="Proteomes" id="UP000001096"/>
    </source>
</evidence>
<comment type="caution">
    <text evidence="1">The sequence shown here is derived from an EMBL/GenBank/DDBJ whole genome shotgun (WGS) entry which is preliminary data.</text>
</comment>
<evidence type="ECO:0000313" key="1">
    <source>
        <dbReference type="EMBL" id="EKS37395.1"/>
    </source>
</evidence>
<protein>
    <submittedName>
        <fullName evidence="1">Uncharacterized protein</fullName>
    </submittedName>
</protein>
<keyword evidence="2" id="KW-1185">Reference proteome</keyword>
<dbReference type="Proteomes" id="UP000001096">
    <property type="component" value="Unassembled WGS sequence"/>
</dbReference>
<name>K8PCR7_9BRAD</name>
<dbReference type="HOGENOM" id="CLU_3264591_0_0_5"/>